<comment type="function">
    <text evidence="9">Catalyzes the first step in the biosynthesis of NAD from nicotinic acid, the ATP-dependent synthesis of beta-nicotinate D-ribonucleotide from nicotinate and 5-phospho-D-ribose 1-phosphate.</text>
</comment>
<dbReference type="EC" id="6.3.4.21" evidence="3 9"/>
<dbReference type="InterPro" id="IPR007229">
    <property type="entry name" value="Nic_PRibTrfase-Fam"/>
</dbReference>
<dbReference type="NCBIfam" id="NF006698">
    <property type="entry name" value="PRK09243.1-5"/>
    <property type="match status" value="1"/>
</dbReference>
<dbReference type="GO" id="GO:0016757">
    <property type="term" value="F:glycosyltransferase activity"/>
    <property type="evidence" value="ECO:0007669"/>
    <property type="project" value="UniProtKB-KW"/>
</dbReference>
<feature type="compositionally biased region" description="Low complexity" evidence="10">
    <location>
        <begin position="55"/>
        <end position="73"/>
    </location>
</feature>
<dbReference type="InterPro" id="IPR006405">
    <property type="entry name" value="Nic_PRibTrfase_pncB"/>
</dbReference>
<dbReference type="InterPro" id="IPR040727">
    <property type="entry name" value="NAPRTase_N"/>
</dbReference>
<gene>
    <name evidence="12" type="ORF">KHB02_14840</name>
</gene>
<reference evidence="12" key="1">
    <citation type="submission" date="2021-05" db="EMBL/GenBank/DDBJ databases">
        <title>Novel Bacillus species.</title>
        <authorList>
            <person name="Liu G."/>
        </authorList>
    </citation>
    <scope>NUCLEOTIDE SEQUENCE</scope>
    <source>
        <strain evidence="12">FJAT-50051</strain>
    </source>
</reference>
<dbReference type="SUPFAM" id="SSF54675">
    <property type="entry name" value="Nicotinate/Quinolinate PRTase N-terminal domain-like"/>
    <property type="match status" value="1"/>
</dbReference>
<comment type="PTM">
    <text evidence="9">Transiently phosphorylated on a His residue during the reaction cycle. Phosphorylation strongly increases the affinity for substrates and increases the rate of nicotinate D-ribonucleotide production. Dephosphorylation regenerates the low-affinity form of the enzyme, leading to product release.</text>
</comment>
<evidence type="ECO:0000256" key="2">
    <source>
        <dbReference type="ARBA" id="ARBA00010897"/>
    </source>
</evidence>
<evidence type="ECO:0000256" key="4">
    <source>
        <dbReference type="ARBA" id="ARBA00022553"/>
    </source>
</evidence>
<dbReference type="GO" id="GO:0004516">
    <property type="term" value="F:nicotinate phosphoribosyltransferase activity"/>
    <property type="evidence" value="ECO:0007669"/>
    <property type="project" value="UniProtKB-UniRule"/>
</dbReference>
<evidence type="ECO:0000259" key="11">
    <source>
        <dbReference type="Pfam" id="PF17767"/>
    </source>
</evidence>
<keyword evidence="6 9" id="KW-0662">Pyridine nucleotide biosynthesis</keyword>
<evidence type="ECO:0000256" key="7">
    <source>
        <dbReference type="ARBA" id="ARBA00022679"/>
    </source>
</evidence>
<dbReference type="PANTHER" id="PTHR11098">
    <property type="entry name" value="NICOTINATE PHOSPHORIBOSYLTRANSFERASE"/>
    <property type="match status" value="1"/>
</dbReference>
<feature type="compositionally biased region" description="Low complexity" evidence="10">
    <location>
        <begin position="9"/>
        <end position="18"/>
    </location>
</feature>
<dbReference type="PANTHER" id="PTHR11098:SF8">
    <property type="entry name" value="NICOTINATE PHOSPHORIBOSYLTRANSFERASE PNCB1"/>
    <property type="match status" value="1"/>
</dbReference>
<keyword evidence="7 9" id="KW-0808">Transferase</keyword>
<comment type="pathway">
    <text evidence="1 9">Cofactor biosynthesis; NAD(+) biosynthesis; nicotinate D-ribonucleotide from nicotinate: step 1/1.</text>
</comment>
<evidence type="ECO:0000313" key="12">
    <source>
        <dbReference type="EMBL" id="MBS4182673.1"/>
    </source>
</evidence>
<evidence type="ECO:0000256" key="9">
    <source>
        <dbReference type="RuleBase" id="RU365100"/>
    </source>
</evidence>
<comment type="catalytic activity">
    <reaction evidence="8 9">
        <text>5-phospho-alpha-D-ribose 1-diphosphate + nicotinate + ATP + H2O = nicotinate beta-D-ribonucleotide + ADP + phosphate + diphosphate</text>
        <dbReference type="Rhea" id="RHEA:36163"/>
        <dbReference type="ChEBI" id="CHEBI:15377"/>
        <dbReference type="ChEBI" id="CHEBI:30616"/>
        <dbReference type="ChEBI" id="CHEBI:32544"/>
        <dbReference type="ChEBI" id="CHEBI:33019"/>
        <dbReference type="ChEBI" id="CHEBI:43474"/>
        <dbReference type="ChEBI" id="CHEBI:57502"/>
        <dbReference type="ChEBI" id="CHEBI:58017"/>
        <dbReference type="ChEBI" id="CHEBI:456216"/>
        <dbReference type="EC" id="6.3.4.21"/>
    </reaction>
</comment>
<proteinExistence type="inferred from homology"/>
<organism evidence="12">
    <name type="scientific">Neobacillus citreus</name>
    <dbReference type="NCBI Taxonomy" id="2833578"/>
    <lineage>
        <taxon>Bacteria</taxon>
        <taxon>Bacillati</taxon>
        <taxon>Bacillota</taxon>
        <taxon>Bacilli</taxon>
        <taxon>Bacillales</taxon>
        <taxon>Bacillaceae</taxon>
        <taxon>Neobacillus</taxon>
    </lineage>
</organism>
<dbReference type="InterPro" id="IPR036068">
    <property type="entry name" value="Nicotinate_pribotase-like_C"/>
</dbReference>
<dbReference type="GO" id="GO:0005829">
    <property type="term" value="C:cytosol"/>
    <property type="evidence" value="ECO:0007669"/>
    <property type="project" value="TreeGrafter"/>
</dbReference>
<feature type="region of interest" description="Disordered" evidence="10">
    <location>
        <begin position="1"/>
        <end position="23"/>
    </location>
</feature>
<evidence type="ECO:0000256" key="6">
    <source>
        <dbReference type="ARBA" id="ARBA00022642"/>
    </source>
</evidence>
<evidence type="ECO:0000256" key="5">
    <source>
        <dbReference type="ARBA" id="ARBA00022598"/>
    </source>
</evidence>
<feature type="region of interest" description="Disordered" evidence="10">
    <location>
        <begin position="54"/>
        <end position="93"/>
    </location>
</feature>
<evidence type="ECO:0000256" key="8">
    <source>
        <dbReference type="ARBA" id="ARBA00048668"/>
    </source>
</evidence>
<comment type="similarity">
    <text evidence="2 9">Belongs to the NAPRTase family.</text>
</comment>
<dbReference type="Gene3D" id="3.20.20.70">
    <property type="entry name" value="Aldolase class I"/>
    <property type="match status" value="1"/>
</dbReference>
<dbReference type="NCBIfam" id="TIGR01513">
    <property type="entry name" value="NAPRTase_put"/>
    <property type="match status" value="1"/>
</dbReference>
<comment type="caution">
    <text evidence="12">The sequence shown here is derived from an EMBL/GenBank/DDBJ whole genome shotgun (WGS) entry which is preliminary data.</text>
</comment>
<feature type="domain" description="Nicotinate phosphoribosyltransferase N-terminal" evidence="11">
    <location>
        <begin position="105"/>
        <end position="229"/>
    </location>
</feature>
<dbReference type="NCBIfam" id="NF009131">
    <property type="entry name" value="PRK12484.1"/>
    <property type="match status" value="1"/>
</dbReference>
<keyword evidence="5 9" id="KW-0436">Ligase</keyword>
<evidence type="ECO:0000256" key="3">
    <source>
        <dbReference type="ARBA" id="ARBA00013236"/>
    </source>
</evidence>
<protein>
    <recommendedName>
        <fullName evidence="3 9">Nicotinate phosphoribosyltransferase</fullName>
        <ecNumber evidence="3 9">6.3.4.21</ecNumber>
    </recommendedName>
</protein>
<dbReference type="SUPFAM" id="SSF51690">
    <property type="entry name" value="Nicotinate/Quinolinate PRTase C-terminal domain-like"/>
    <property type="match status" value="1"/>
</dbReference>
<evidence type="ECO:0000256" key="10">
    <source>
        <dbReference type="SAM" id="MobiDB-lite"/>
    </source>
</evidence>
<name>A0A942SZT1_9BACI</name>
<sequence length="528" mass="56009">MRARHRTAPARTAHPRAASSGRRPFRIAAGHRPHAHRSAIGRNRRLPALHTRTNRPLARAAVPQPQPQLPARATGHCRPPAQPTSRTPCLPSGSCRSVGEVTSALLTDQYELTMVDAALKDGTADRRCVFEVFTRRLPDGRRYGVVAGLGRFLTALTEFRFGDDEIGFLRDRGVIDACTADWLADYRFTGDIRAYREGEIFFPNSPVLQIEGTFAESVVLETLALSIFNADSAIASAAARMVSAADRRPLAEMGSRRTGEWNAVAAARAAYIAGFGATSNLEAGRTWGIPTMGTAAHAFTLLHDSEEAAFRSQLDALGNGTTLLVDTYDIEAAVETAVRLTDGKLGAVRIDSGDLPSVVAAVRAQLDRLGATGTKITVTNDLDEYTIAALRAAPVDSYGVGTSVVSGSGHPAAGMVFKLVAHKEDGGDWVPVAKKSADKASLGGRKEAGRRLRNGVATAEVVLTTGQVGPDERPLLVPVVTGGEVDPAFLGAHGVEAARAHHKRAKAELPVDASRIGRGDPAIPTLVI</sequence>
<keyword evidence="12" id="KW-0328">Glycosyltransferase</keyword>
<dbReference type="GO" id="GO:0034355">
    <property type="term" value="P:NAD+ biosynthetic process via the salvage pathway"/>
    <property type="evidence" value="ECO:0007669"/>
    <property type="project" value="TreeGrafter"/>
</dbReference>
<keyword evidence="4" id="KW-0597">Phosphoprotein</keyword>
<evidence type="ECO:0000256" key="1">
    <source>
        <dbReference type="ARBA" id="ARBA00004952"/>
    </source>
</evidence>
<accession>A0A942SZT1</accession>
<dbReference type="Gene3D" id="3.20.140.10">
    <property type="entry name" value="nicotinate phosphoribosyltransferase"/>
    <property type="match status" value="1"/>
</dbReference>
<dbReference type="InterPro" id="IPR013785">
    <property type="entry name" value="Aldolase_TIM"/>
</dbReference>
<dbReference type="Pfam" id="PF17767">
    <property type="entry name" value="NAPRTase_N"/>
    <property type="match status" value="1"/>
</dbReference>
<dbReference type="EMBL" id="JAGYPE010000002">
    <property type="protein sequence ID" value="MBS4182673.1"/>
    <property type="molecule type" value="Genomic_DNA"/>
</dbReference>
<dbReference type="AlphaFoldDB" id="A0A942SZT1"/>